<dbReference type="AlphaFoldDB" id="A0AAE6W328"/>
<evidence type="ECO:0000313" key="1">
    <source>
        <dbReference type="EMBL" id="QHV64160.1"/>
    </source>
</evidence>
<proteinExistence type="predicted"/>
<protein>
    <submittedName>
        <fullName evidence="1">DUF3313 domain-containing protein</fullName>
    </submittedName>
</protein>
<gene>
    <name evidence="1" type="ORF">DMI76_12685</name>
</gene>
<accession>A0AAE6W328</accession>
<name>A0AAE6W328_9BACT</name>
<evidence type="ECO:0000313" key="2">
    <source>
        <dbReference type="Proteomes" id="UP000642553"/>
    </source>
</evidence>
<reference evidence="1" key="1">
    <citation type="submission" date="2018-05" db="EMBL/GenBank/DDBJ databases">
        <title>Complete genome sequnece of Akkermansia muciniphila EB-AMDK-40.</title>
        <authorList>
            <person name="Nam Y.-D."/>
            <person name="Chung W.-H."/>
            <person name="Park Y.S."/>
            <person name="Kang J."/>
        </authorList>
    </citation>
    <scope>NUCLEOTIDE SEQUENCE</scope>
    <source>
        <strain evidence="1">EB-AMDK-40</strain>
    </source>
</reference>
<organism evidence="1 2">
    <name type="scientific">Akkermansia massiliensis</name>
    <dbReference type="NCBI Taxonomy" id="2927224"/>
    <lineage>
        <taxon>Bacteria</taxon>
        <taxon>Pseudomonadati</taxon>
        <taxon>Verrucomicrobiota</taxon>
        <taxon>Verrucomicrobiia</taxon>
        <taxon>Verrucomicrobiales</taxon>
        <taxon>Akkermansiaceae</taxon>
        <taxon>Akkermansia</taxon>
    </lineage>
</organism>
<sequence>MYEMTLADCLFMKKHRFLFLASLMALVLLGGMAVVACSNNFKHVPRTGFVTHQVKNCDSHIPFDAYWNADDKKIWNDKVNGVDGKKVLMAVVPVDTVHMDVRPDTAEGFDALHRLAEYFRKSVTASMEKEVAENPHFEMVPPGTRGAYTLELAIISITPTNAKAGIFVTALSGIKGGGLVKRFIKKGHIAMAGRLRDEDGRIVSEFADYEEDHSALLGVDTKDFKKYAHHQRTIDEWAREITDVYSSTYGHWTQKRMISFNPF</sequence>
<dbReference type="EMBL" id="CP029701">
    <property type="protein sequence ID" value="QHV64160.1"/>
    <property type="molecule type" value="Genomic_DNA"/>
</dbReference>
<dbReference type="Proteomes" id="UP000642553">
    <property type="component" value="Chromosome"/>
</dbReference>